<dbReference type="Proteomes" id="UP000295497">
    <property type="component" value="Chromosome"/>
</dbReference>
<evidence type="ECO:0000313" key="2">
    <source>
        <dbReference type="Proteomes" id="UP000295497"/>
    </source>
</evidence>
<gene>
    <name evidence="1" type="ORF">SOCE836_040600</name>
</gene>
<sequence length="124" mass="13699">MADKQKVYPRGAIAMGNGDLMSVTNVTFGLNNNAKQVHTLRSEGDGIFFGPQETTISFNFVVNEEGQERDFITMCQKKQIKQLRIKVPGRTITTNGAVRNVNIEFAVDNEIGGSVEFIGKTEET</sequence>
<proteinExistence type="predicted"/>
<organism evidence="1 2">
    <name type="scientific">Sorangium cellulosum</name>
    <name type="common">Polyangium cellulosum</name>
    <dbReference type="NCBI Taxonomy" id="56"/>
    <lineage>
        <taxon>Bacteria</taxon>
        <taxon>Pseudomonadati</taxon>
        <taxon>Myxococcota</taxon>
        <taxon>Polyangia</taxon>
        <taxon>Polyangiales</taxon>
        <taxon>Polyangiaceae</taxon>
        <taxon>Sorangium</taxon>
    </lineage>
</organism>
<name>A0A4P2QPC1_SORCE</name>
<protein>
    <recommendedName>
        <fullName evidence="3">Phage tail protein</fullName>
    </recommendedName>
</protein>
<dbReference type="EMBL" id="CP012672">
    <property type="protein sequence ID" value="AUX31925.1"/>
    <property type="molecule type" value="Genomic_DNA"/>
</dbReference>
<reference evidence="1 2" key="1">
    <citation type="submission" date="2015-09" db="EMBL/GenBank/DDBJ databases">
        <title>Sorangium comparison.</title>
        <authorList>
            <person name="Zaburannyi N."/>
            <person name="Bunk B."/>
            <person name="Overmann J."/>
            <person name="Mueller R."/>
        </authorList>
    </citation>
    <scope>NUCLEOTIDE SEQUENCE [LARGE SCALE GENOMIC DNA]</scope>
    <source>
        <strain evidence="1 2">So ce836</strain>
    </source>
</reference>
<evidence type="ECO:0000313" key="1">
    <source>
        <dbReference type="EMBL" id="AUX31925.1"/>
    </source>
</evidence>
<evidence type="ECO:0008006" key="3">
    <source>
        <dbReference type="Google" id="ProtNLM"/>
    </source>
</evidence>
<dbReference type="AlphaFoldDB" id="A0A4P2QPC1"/>
<accession>A0A4P2QPC1</accession>
<dbReference type="RefSeq" id="WP_129575625.1">
    <property type="nucleotide sequence ID" value="NZ_CP012672.1"/>
</dbReference>